<dbReference type="InterPro" id="IPR012910">
    <property type="entry name" value="Plug_dom"/>
</dbReference>
<dbReference type="InterPro" id="IPR036942">
    <property type="entry name" value="Beta-barrel_TonB_sf"/>
</dbReference>
<evidence type="ECO:0000256" key="7">
    <source>
        <dbReference type="ARBA" id="ARBA00023065"/>
    </source>
</evidence>
<feature type="domain" description="TonB-dependent receptor-like beta-barrel" evidence="14">
    <location>
        <begin position="338"/>
        <end position="810"/>
    </location>
</feature>
<name>A0A6I4TB63_9SPHN</name>
<keyword evidence="8 12" id="KW-0798">TonB box</keyword>
<dbReference type="PROSITE" id="PS52016">
    <property type="entry name" value="TONB_DEPENDENT_REC_3"/>
    <property type="match status" value="1"/>
</dbReference>
<dbReference type="InterPro" id="IPR000531">
    <property type="entry name" value="Beta-barrel_TonB"/>
</dbReference>
<evidence type="ECO:0000259" key="15">
    <source>
        <dbReference type="Pfam" id="PF07715"/>
    </source>
</evidence>
<evidence type="ECO:0000259" key="14">
    <source>
        <dbReference type="Pfam" id="PF00593"/>
    </source>
</evidence>
<dbReference type="PANTHER" id="PTHR32552">
    <property type="entry name" value="FERRICHROME IRON RECEPTOR-RELATED"/>
    <property type="match status" value="1"/>
</dbReference>
<evidence type="ECO:0000256" key="12">
    <source>
        <dbReference type="RuleBase" id="RU003357"/>
    </source>
</evidence>
<keyword evidence="2 11" id="KW-0813">Transport</keyword>
<evidence type="ECO:0000256" key="5">
    <source>
        <dbReference type="ARBA" id="ARBA00022692"/>
    </source>
</evidence>
<comment type="caution">
    <text evidence="16">The sequence shown here is derived from an EMBL/GenBank/DDBJ whole genome shotgun (WGS) entry which is preliminary data.</text>
</comment>
<reference evidence="16 17" key="1">
    <citation type="submission" date="2019-12" db="EMBL/GenBank/DDBJ databases">
        <title>Genomic-based taxomic classification of the family Erythrobacteraceae.</title>
        <authorList>
            <person name="Xu L."/>
        </authorList>
    </citation>
    <scope>NUCLEOTIDE SEQUENCE [LARGE SCALE GENOMIC DNA]</scope>
    <source>
        <strain evidence="16 17">LMG 29518</strain>
    </source>
</reference>
<dbReference type="Gene3D" id="2.40.170.20">
    <property type="entry name" value="TonB-dependent receptor, beta-barrel domain"/>
    <property type="match status" value="3"/>
</dbReference>
<keyword evidence="7" id="KW-0406">Ion transport</keyword>
<comment type="subcellular location">
    <subcellularLocation>
        <location evidence="1 11">Cell outer membrane</location>
        <topology evidence="1 11">Multi-pass membrane protein</topology>
    </subcellularLocation>
</comment>
<dbReference type="Pfam" id="PF07715">
    <property type="entry name" value="Plug"/>
    <property type="match status" value="1"/>
</dbReference>
<keyword evidence="5 11" id="KW-0812">Transmembrane</keyword>
<keyword evidence="17" id="KW-1185">Reference proteome</keyword>
<evidence type="ECO:0000256" key="8">
    <source>
        <dbReference type="ARBA" id="ARBA00023077"/>
    </source>
</evidence>
<organism evidence="16 17">
    <name type="scientific">Altericroceibacterium endophyticum</name>
    <dbReference type="NCBI Taxonomy" id="1808508"/>
    <lineage>
        <taxon>Bacteria</taxon>
        <taxon>Pseudomonadati</taxon>
        <taxon>Pseudomonadota</taxon>
        <taxon>Alphaproteobacteria</taxon>
        <taxon>Sphingomonadales</taxon>
        <taxon>Erythrobacteraceae</taxon>
        <taxon>Altericroceibacterium</taxon>
    </lineage>
</organism>
<protein>
    <submittedName>
        <fullName evidence="16">TonB-dependent receptor</fullName>
    </submittedName>
</protein>
<gene>
    <name evidence="16" type="ORF">GRI91_15200</name>
</gene>
<evidence type="ECO:0000256" key="6">
    <source>
        <dbReference type="ARBA" id="ARBA00023004"/>
    </source>
</evidence>
<dbReference type="GO" id="GO:0009279">
    <property type="term" value="C:cell outer membrane"/>
    <property type="evidence" value="ECO:0007669"/>
    <property type="project" value="UniProtKB-SubCell"/>
</dbReference>
<keyword evidence="3 11" id="KW-1134">Transmembrane beta strand</keyword>
<sequence>MIAFRRLLALQVSAVAVVAAQPALAQDRATSDEGAQRSEAGGIAEIVVTATRKATNLQDTPIAITAVTSDTLETRALQDVSGLGSIVPNASFRQAQGAFGKAVTAFIRGIGQYDSNLAAEPGVAFYIDDVYYPLLYGSQFDLLDLERVEVLRGPQGTLFGRNALAGAVNIISKSPDFDESSGYTTVTLGRYNRTDLRAGFNVPLTDNLAFRANGLVKKRNGYQDRLDFRCDMIRQGTPELAGNFPFSDGVLIQSDKLSRDDCKVGTLGGEDVVAVRGAARWEPVSGLNLTVSADYTRDESENAADTLIDVNDAVGTSRANINAVGDYFSIPGEIPFRYDSRFVPDDPYVSYATNADPIGAGLNLPGSTFYNGDPLRGGYKYPLVGPVTNWGVSGKLTYDLDNATQIMLVGGYRSVDSIFGFDVDGSPILLEQTRNNTGSTHWTGELRFTGSRDLIDWTMGAFYYTGDGYVRTTLSSPWNNLQRYQDHTYDPESKAVYANFVVRPIDRLSVTLGGRYSDDKKRVNYENLQDGNPAGDIVFQITPGDKRFDWKLGLDYQLTDNFMVYSSAATGFSLPSFNSRPFQPSQVTQIPGDETLAYELGFKSDLFDRRLRLNITGFYTDYKTRPGSVGGQEYLLDASGNPIPVSGGGSVTVPLPAGGPDATTCRVLTPAEISAGTTGYECVSRTYYVNYPGKIKGVEGELQAEPIDGLLIDGSFGYANFRSDDLDNTTNKRPTRVPEWTASGGIQYEIDAPALAGTITPRLDWFYQGSIVYETNNDRYNQPGYSVFNGRLTYDNPDRGLQVALGATNLFNKFYYRNLFVLQAFGFPQANGQPAPPREWYLSVSKKF</sequence>
<keyword evidence="4" id="KW-0410">Iron transport</keyword>
<dbReference type="SUPFAM" id="SSF56935">
    <property type="entry name" value="Porins"/>
    <property type="match status" value="1"/>
</dbReference>
<evidence type="ECO:0000256" key="10">
    <source>
        <dbReference type="ARBA" id="ARBA00023237"/>
    </source>
</evidence>
<comment type="similarity">
    <text evidence="11 12">Belongs to the TonB-dependent receptor family.</text>
</comment>
<evidence type="ECO:0000313" key="17">
    <source>
        <dbReference type="Proteomes" id="UP000438476"/>
    </source>
</evidence>
<accession>A0A6I4TB63</accession>
<evidence type="ECO:0000256" key="3">
    <source>
        <dbReference type="ARBA" id="ARBA00022452"/>
    </source>
</evidence>
<keyword evidence="6" id="KW-0408">Iron</keyword>
<evidence type="ECO:0000256" key="2">
    <source>
        <dbReference type="ARBA" id="ARBA00022448"/>
    </source>
</evidence>
<dbReference type="EMBL" id="WTYT01000007">
    <property type="protein sequence ID" value="MXO67110.1"/>
    <property type="molecule type" value="Genomic_DNA"/>
</dbReference>
<feature type="chain" id="PRO_5026035327" evidence="13">
    <location>
        <begin position="26"/>
        <end position="848"/>
    </location>
</feature>
<dbReference type="InterPro" id="IPR039426">
    <property type="entry name" value="TonB-dep_rcpt-like"/>
</dbReference>
<evidence type="ECO:0000256" key="4">
    <source>
        <dbReference type="ARBA" id="ARBA00022496"/>
    </source>
</evidence>
<proteinExistence type="inferred from homology"/>
<dbReference type="Pfam" id="PF00593">
    <property type="entry name" value="TonB_dep_Rec_b-barrel"/>
    <property type="match status" value="1"/>
</dbReference>
<dbReference type="GO" id="GO:0006826">
    <property type="term" value="P:iron ion transport"/>
    <property type="evidence" value="ECO:0007669"/>
    <property type="project" value="UniProtKB-KW"/>
</dbReference>
<evidence type="ECO:0000313" key="16">
    <source>
        <dbReference type="EMBL" id="MXO67110.1"/>
    </source>
</evidence>
<evidence type="ECO:0000256" key="9">
    <source>
        <dbReference type="ARBA" id="ARBA00023136"/>
    </source>
</evidence>
<evidence type="ECO:0000256" key="13">
    <source>
        <dbReference type="SAM" id="SignalP"/>
    </source>
</evidence>
<keyword evidence="16" id="KW-0675">Receptor</keyword>
<feature type="domain" description="TonB-dependent receptor plug" evidence="15">
    <location>
        <begin position="57"/>
        <end position="167"/>
    </location>
</feature>
<evidence type="ECO:0000256" key="1">
    <source>
        <dbReference type="ARBA" id="ARBA00004571"/>
    </source>
</evidence>
<dbReference type="AlphaFoldDB" id="A0A6I4TB63"/>
<keyword evidence="10 11" id="KW-0998">Cell outer membrane</keyword>
<dbReference type="Proteomes" id="UP000438476">
    <property type="component" value="Unassembled WGS sequence"/>
</dbReference>
<keyword evidence="13" id="KW-0732">Signal</keyword>
<dbReference type="PANTHER" id="PTHR32552:SF81">
    <property type="entry name" value="TONB-DEPENDENT OUTER MEMBRANE RECEPTOR"/>
    <property type="match status" value="1"/>
</dbReference>
<keyword evidence="9 11" id="KW-0472">Membrane</keyword>
<evidence type="ECO:0000256" key="11">
    <source>
        <dbReference type="PROSITE-ProRule" id="PRU01360"/>
    </source>
</evidence>
<feature type="signal peptide" evidence="13">
    <location>
        <begin position="1"/>
        <end position="25"/>
    </location>
</feature>